<dbReference type="PROSITE" id="PS50929">
    <property type="entry name" value="ABC_TM1F"/>
    <property type="match status" value="2"/>
</dbReference>
<evidence type="ECO:0000256" key="14">
    <source>
        <dbReference type="SAM" id="MobiDB-lite"/>
    </source>
</evidence>
<evidence type="ECO:0000256" key="3">
    <source>
        <dbReference type="ARBA" id="ARBA00012191"/>
    </source>
</evidence>
<evidence type="ECO:0000259" key="17">
    <source>
        <dbReference type="PROSITE" id="PS50929"/>
    </source>
</evidence>
<feature type="transmembrane region" description="Helical" evidence="15">
    <location>
        <begin position="224"/>
        <end position="243"/>
    </location>
</feature>
<dbReference type="Pfam" id="PF00005">
    <property type="entry name" value="ABC_tran"/>
    <property type="match status" value="1"/>
</dbReference>
<protein>
    <recommendedName>
        <fullName evidence="3">ABC-type xenobiotic transporter</fullName>
        <ecNumber evidence="3">7.6.2.2</ecNumber>
    </recommendedName>
</protein>
<dbReference type="InterPro" id="IPR039421">
    <property type="entry name" value="Type_1_exporter"/>
</dbReference>
<dbReference type="GO" id="GO:0005524">
    <property type="term" value="F:ATP binding"/>
    <property type="evidence" value="ECO:0007669"/>
    <property type="project" value="UniProtKB-KW"/>
</dbReference>
<evidence type="ECO:0000256" key="1">
    <source>
        <dbReference type="ARBA" id="ARBA00004141"/>
    </source>
</evidence>
<feature type="non-terminal residue" evidence="18">
    <location>
        <position position="999"/>
    </location>
</feature>
<feature type="compositionally biased region" description="Basic and acidic residues" evidence="14">
    <location>
        <begin position="1"/>
        <end position="16"/>
    </location>
</feature>
<comment type="catalytic activity">
    <reaction evidence="13">
        <text>ATP + H2O + xenobioticSide 1 = ADP + phosphate + xenobioticSide 2.</text>
        <dbReference type="EC" id="7.6.2.2"/>
    </reaction>
</comment>
<feature type="transmembrane region" description="Helical" evidence="15">
    <location>
        <begin position="249"/>
        <end position="271"/>
    </location>
</feature>
<dbReference type="EC" id="7.6.2.2" evidence="3"/>
<dbReference type="EMBL" id="KK112554">
    <property type="protein sequence ID" value="KFM57969.1"/>
    <property type="molecule type" value="Genomic_DNA"/>
</dbReference>
<evidence type="ECO:0000256" key="6">
    <source>
        <dbReference type="ARBA" id="ARBA00022737"/>
    </source>
</evidence>
<dbReference type="GO" id="GO:0090374">
    <property type="term" value="P:oligopeptide export from mitochondrion"/>
    <property type="evidence" value="ECO:0007669"/>
    <property type="project" value="TreeGrafter"/>
</dbReference>
<dbReference type="InterPro" id="IPR017871">
    <property type="entry name" value="ABC_transporter-like_CS"/>
</dbReference>
<dbReference type="CDD" id="cd03249">
    <property type="entry name" value="ABC_MTABC3_MDL1_MDL2"/>
    <property type="match status" value="1"/>
</dbReference>
<dbReference type="OrthoDB" id="6494403at2759"/>
<keyword evidence="11 15" id="KW-0472">Membrane</keyword>
<keyword evidence="9" id="KW-1278">Translocase</keyword>
<evidence type="ECO:0000256" key="4">
    <source>
        <dbReference type="ARBA" id="ARBA00022448"/>
    </source>
</evidence>
<proteinExistence type="inferred from homology"/>
<feature type="domain" description="ABC transporter" evidence="16">
    <location>
        <begin position="426"/>
        <end position="662"/>
    </location>
</feature>
<feature type="transmembrane region" description="Helical" evidence="15">
    <location>
        <begin position="326"/>
        <end position="350"/>
    </location>
</feature>
<dbReference type="PANTHER" id="PTHR43394">
    <property type="entry name" value="ATP-DEPENDENT PERMEASE MDL1, MITOCHONDRIAL"/>
    <property type="match status" value="1"/>
</dbReference>
<dbReference type="InterPro" id="IPR003439">
    <property type="entry name" value="ABC_transporter-like_ATP-bd"/>
</dbReference>
<feature type="transmembrane region" description="Helical" evidence="15">
    <location>
        <begin position="151"/>
        <end position="173"/>
    </location>
</feature>
<organism evidence="18 19">
    <name type="scientific">Stegodyphus mimosarum</name>
    <name type="common">African social velvet spider</name>
    <dbReference type="NCBI Taxonomy" id="407821"/>
    <lineage>
        <taxon>Eukaryota</taxon>
        <taxon>Metazoa</taxon>
        <taxon>Ecdysozoa</taxon>
        <taxon>Arthropoda</taxon>
        <taxon>Chelicerata</taxon>
        <taxon>Arachnida</taxon>
        <taxon>Araneae</taxon>
        <taxon>Araneomorphae</taxon>
        <taxon>Entelegynae</taxon>
        <taxon>Eresoidea</taxon>
        <taxon>Eresidae</taxon>
        <taxon>Stegodyphus</taxon>
    </lineage>
</organism>
<evidence type="ECO:0000256" key="13">
    <source>
        <dbReference type="ARBA" id="ARBA00034018"/>
    </source>
</evidence>
<evidence type="ECO:0000256" key="5">
    <source>
        <dbReference type="ARBA" id="ARBA00022692"/>
    </source>
</evidence>
<dbReference type="AlphaFoldDB" id="A0A087SYN0"/>
<keyword evidence="4" id="KW-0813">Transport</keyword>
<dbReference type="PANTHER" id="PTHR43394:SF27">
    <property type="entry name" value="ATP-DEPENDENT TRANSLOCASE ABCB1-LIKE"/>
    <property type="match status" value="1"/>
</dbReference>
<comment type="subcellular location">
    <subcellularLocation>
        <location evidence="1">Membrane</location>
        <topology evidence="1">Multi-pass membrane protein</topology>
    </subcellularLocation>
</comment>
<dbReference type="FunFam" id="1.20.1560.10:FF:000009">
    <property type="entry name" value="ABC transporter B family member 1"/>
    <property type="match status" value="1"/>
</dbReference>
<dbReference type="PROSITE" id="PS00211">
    <property type="entry name" value="ABC_TRANSPORTER_1"/>
    <property type="match status" value="1"/>
</dbReference>
<accession>A0A087SYN0</accession>
<feature type="domain" description="ABC transmembrane type-1" evidence="17">
    <location>
        <begin position="75"/>
        <end position="391"/>
    </location>
</feature>
<feature type="domain" description="ABC transmembrane type-1" evidence="17">
    <location>
        <begin position="738"/>
        <end position="999"/>
    </location>
</feature>
<dbReference type="STRING" id="407821.A0A087SYN0"/>
<dbReference type="FunFam" id="1.20.1560.10:FF:000018">
    <property type="entry name" value="ATP-binding cassette subfamily B member 11"/>
    <property type="match status" value="1"/>
</dbReference>
<evidence type="ECO:0000256" key="7">
    <source>
        <dbReference type="ARBA" id="ARBA00022741"/>
    </source>
</evidence>
<feature type="transmembrane region" description="Helical" evidence="15">
    <location>
        <begin position="857"/>
        <end position="877"/>
    </location>
</feature>
<dbReference type="InterPro" id="IPR011527">
    <property type="entry name" value="ABC1_TM_dom"/>
</dbReference>
<evidence type="ECO:0000256" key="10">
    <source>
        <dbReference type="ARBA" id="ARBA00022989"/>
    </source>
</evidence>
<dbReference type="GO" id="GO:0008559">
    <property type="term" value="F:ABC-type xenobiotic transporter activity"/>
    <property type="evidence" value="ECO:0007669"/>
    <property type="project" value="UniProtKB-EC"/>
</dbReference>
<keyword evidence="6" id="KW-0677">Repeat</keyword>
<keyword evidence="10 15" id="KW-1133">Transmembrane helix</keyword>
<dbReference type="SUPFAM" id="SSF52540">
    <property type="entry name" value="P-loop containing nucleoside triphosphate hydrolases"/>
    <property type="match status" value="1"/>
</dbReference>
<feature type="region of interest" description="Disordered" evidence="14">
    <location>
        <begin position="1"/>
        <end position="28"/>
    </location>
</feature>
<gene>
    <name evidence="18" type="ORF">X975_21879</name>
</gene>
<dbReference type="CDD" id="cd18577">
    <property type="entry name" value="ABC_6TM_Pgp_ABCB1_D1_like"/>
    <property type="match status" value="1"/>
</dbReference>
<dbReference type="SMART" id="SM00382">
    <property type="entry name" value="AAA"/>
    <property type="match status" value="1"/>
</dbReference>
<dbReference type="InterPro" id="IPR036640">
    <property type="entry name" value="ABC1_TM_sf"/>
</dbReference>
<evidence type="ECO:0000259" key="16">
    <source>
        <dbReference type="PROSITE" id="PS50893"/>
    </source>
</evidence>
<feature type="transmembrane region" description="Helical" evidence="15">
    <location>
        <begin position="961"/>
        <end position="980"/>
    </location>
</feature>
<feature type="transmembrane region" description="Helical" evidence="15">
    <location>
        <begin position="365"/>
        <end position="383"/>
    </location>
</feature>
<evidence type="ECO:0000256" key="15">
    <source>
        <dbReference type="SAM" id="Phobius"/>
    </source>
</evidence>
<dbReference type="OMA" id="KFNRNEW"/>
<keyword evidence="19" id="KW-1185">Reference proteome</keyword>
<dbReference type="CDD" id="cd18578">
    <property type="entry name" value="ABC_6TM_Pgp_ABCB1_D2_like"/>
    <property type="match status" value="1"/>
</dbReference>
<dbReference type="PROSITE" id="PS50893">
    <property type="entry name" value="ABC_TRANSPORTER_2"/>
    <property type="match status" value="1"/>
</dbReference>
<sequence>MGVAGEKESLIKHGPESKSGYGAVPGKDIKKSTDYFKHRHTNSKQKADVKEKDKSLSVWKLFHYAKKLDTFLMCIGSLFAVINGAGWPLLAIVFGAMTNEFLTQSPLKNVTLQSQENNSVFLNKVPNLLENAFDNISPELFESQMSTFSLYYVYIGAAVFFASLFQILTWMMACEKQVYILRQEFFYQVLRHEIAWYDKHQSGELVTKLTDDLERVREGIGDKFSMVIQYYSTFIAGFVVGFIKGWQLTLVIMSLTPLLALSSAFLGKLIASSSAREQQKYAVAGGIAEEVLSSIRTVTSFNGQERESKRYTAALIQGMNVALQKYVFIAFGFGFTFLVLYGAYALAFWYGSELVSAGKMTPGDVFSVFFAVMIGSFSLGNAMPHMTAVSTAKGSAAKVFQIIETVPKIDPYSNEGTKLDNFSANIEFHNVNFSYPSRKTVQVLKNFFLQIKEGQTVALCGSSGSGKSTVVNLLLRFYDPNQGSITLGGHDLRCLNVNWLRSKIGVVSQEPILFSGTIATNIEYGHQGVTFPDIVAAAKMANAHDFIIQLPKGYDTLVGERGAQLSGGQKQRIAIARALVRDPKILLLDEATSALDSESEAVVQQALDKAQEGRTTVIVAHRLSTIRNADVICAMENGIIKEQGTHEELMEKLGLYYQLVTNQMFIDDENCYSELDDSKDLENFEELRIRKRSSIRSAIHESHRLLSRLESEVQEENVKLPSGLDILKRSKNEWKEIVIGSLASVVVGIVMPTFAVFYSEIFNTFTLTGTEFKEAAFFWSMMFLVLAIVTCLGHIFRTLGYSSAGERLTMRLRQQAFSNILRQDISWFDDDRHATGKIATRLATDVPMVKSASGLRIGTVISAFVTLAASLAIAFIFGWKLAVALLIVVPILLASGTVQMKILKGNQKRDAELMTDAGEVACEALENIRTVQSLTLEEAFFTRYVSHLFLPYMESKRNAKVYAVAYAFSQAIMFFTYAAAFRMGAYLVARNEMIPVNVY</sequence>
<dbReference type="FunFam" id="3.40.50.300:FF:000479">
    <property type="entry name" value="Multidrug resistance protein 1A"/>
    <property type="match status" value="1"/>
</dbReference>
<evidence type="ECO:0000313" key="18">
    <source>
        <dbReference type="EMBL" id="KFM57969.1"/>
    </source>
</evidence>
<keyword evidence="5 15" id="KW-0812">Transmembrane</keyword>
<dbReference type="Pfam" id="PF00664">
    <property type="entry name" value="ABC_membrane"/>
    <property type="match status" value="2"/>
</dbReference>
<evidence type="ECO:0000256" key="9">
    <source>
        <dbReference type="ARBA" id="ARBA00022967"/>
    </source>
</evidence>
<dbReference type="InterPro" id="IPR003593">
    <property type="entry name" value="AAA+_ATPase"/>
</dbReference>
<dbReference type="SUPFAM" id="SSF90123">
    <property type="entry name" value="ABC transporter transmembrane region"/>
    <property type="match status" value="2"/>
</dbReference>
<dbReference type="GO" id="GO:0017085">
    <property type="term" value="P:response to insecticide"/>
    <property type="evidence" value="ECO:0007669"/>
    <property type="project" value="UniProtKB-ARBA"/>
</dbReference>
<comment type="similarity">
    <text evidence="2">Belongs to the ABC transporter superfamily. ABCB family. Multidrug resistance exporter (TC 3.A.1.201) subfamily.</text>
</comment>
<keyword evidence="8" id="KW-0067">ATP-binding</keyword>
<dbReference type="InterPro" id="IPR027417">
    <property type="entry name" value="P-loop_NTPase"/>
</dbReference>
<dbReference type="Gene3D" id="1.20.1560.10">
    <property type="entry name" value="ABC transporter type 1, transmembrane domain"/>
    <property type="match status" value="1"/>
</dbReference>
<feature type="transmembrane region" description="Helical" evidence="15">
    <location>
        <begin position="737"/>
        <end position="757"/>
    </location>
</feature>
<keyword evidence="7" id="KW-0547">Nucleotide-binding</keyword>
<dbReference type="Gene3D" id="3.40.50.300">
    <property type="entry name" value="P-loop containing nucleotide triphosphate hydrolases"/>
    <property type="match status" value="1"/>
</dbReference>
<evidence type="ECO:0000256" key="12">
    <source>
        <dbReference type="ARBA" id="ARBA00023180"/>
    </source>
</evidence>
<evidence type="ECO:0000256" key="11">
    <source>
        <dbReference type="ARBA" id="ARBA00023136"/>
    </source>
</evidence>
<evidence type="ECO:0000313" key="19">
    <source>
        <dbReference type="Proteomes" id="UP000054359"/>
    </source>
</evidence>
<evidence type="ECO:0000256" key="8">
    <source>
        <dbReference type="ARBA" id="ARBA00022840"/>
    </source>
</evidence>
<feature type="transmembrane region" description="Helical" evidence="15">
    <location>
        <begin position="883"/>
        <end position="903"/>
    </location>
</feature>
<dbReference type="GO" id="GO:0016887">
    <property type="term" value="F:ATP hydrolysis activity"/>
    <property type="evidence" value="ECO:0007669"/>
    <property type="project" value="InterPro"/>
</dbReference>
<dbReference type="Proteomes" id="UP000054359">
    <property type="component" value="Unassembled WGS sequence"/>
</dbReference>
<dbReference type="GO" id="GO:0005743">
    <property type="term" value="C:mitochondrial inner membrane"/>
    <property type="evidence" value="ECO:0007669"/>
    <property type="project" value="TreeGrafter"/>
</dbReference>
<dbReference type="GO" id="GO:0097254">
    <property type="term" value="P:renal tubular secretion"/>
    <property type="evidence" value="ECO:0007669"/>
    <property type="project" value="UniProtKB-ARBA"/>
</dbReference>
<keyword evidence="12" id="KW-0325">Glycoprotein</keyword>
<feature type="transmembrane region" description="Helical" evidence="15">
    <location>
        <begin position="70"/>
        <end position="97"/>
    </location>
</feature>
<dbReference type="GO" id="GO:0015421">
    <property type="term" value="F:ABC-type oligopeptide transporter activity"/>
    <property type="evidence" value="ECO:0007669"/>
    <property type="project" value="TreeGrafter"/>
</dbReference>
<feature type="transmembrane region" description="Helical" evidence="15">
    <location>
        <begin position="777"/>
        <end position="796"/>
    </location>
</feature>
<evidence type="ECO:0000256" key="2">
    <source>
        <dbReference type="ARBA" id="ARBA00007577"/>
    </source>
</evidence>
<name>A0A087SYN0_STEMI</name>
<reference evidence="18 19" key="1">
    <citation type="submission" date="2013-11" db="EMBL/GenBank/DDBJ databases">
        <title>Genome sequencing of Stegodyphus mimosarum.</title>
        <authorList>
            <person name="Bechsgaard J."/>
        </authorList>
    </citation>
    <scope>NUCLEOTIDE SEQUENCE [LARGE SCALE GENOMIC DNA]</scope>
</reference>